<dbReference type="HAMAP" id="MF_00061">
    <property type="entry name" value="IspE"/>
    <property type="match status" value="1"/>
</dbReference>
<evidence type="ECO:0000313" key="12">
    <source>
        <dbReference type="EMBL" id="SFH99913.1"/>
    </source>
</evidence>
<evidence type="ECO:0000259" key="11">
    <source>
        <dbReference type="Pfam" id="PF08544"/>
    </source>
</evidence>
<feature type="domain" description="GHMP kinase N-terminal" evidence="10">
    <location>
        <begin position="112"/>
        <end position="183"/>
    </location>
</feature>
<dbReference type="EC" id="2.7.1.148" evidence="2 9"/>
<evidence type="ECO:0000256" key="2">
    <source>
        <dbReference type="ARBA" id="ARBA00012052"/>
    </source>
</evidence>
<comment type="similarity">
    <text evidence="1 9">Belongs to the GHMP kinase family. IspE subfamily.</text>
</comment>
<dbReference type="PANTHER" id="PTHR43527">
    <property type="entry name" value="4-DIPHOSPHOCYTIDYL-2-C-METHYL-D-ERYTHRITOL KINASE, CHLOROPLASTIC"/>
    <property type="match status" value="1"/>
</dbReference>
<dbReference type="UniPathway" id="UPA00056">
    <property type="reaction ID" value="UER00094"/>
</dbReference>
<comment type="function">
    <text evidence="9">Catalyzes the phosphorylation of the position 2 hydroxy group of 4-diphosphocytidyl-2C-methyl-D-erythritol.</text>
</comment>
<organism evidence="12 13">
    <name type="scientific">Planctomicrobium piriforme</name>
    <dbReference type="NCBI Taxonomy" id="1576369"/>
    <lineage>
        <taxon>Bacteria</taxon>
        <taxon>Pseudomonadati</taxon>
        <taxon>Planctomycetota</taxon>
        <taxon>Planctomycetia</taxon>
        <taxon>Planctomycetales</taxon>
        <taxon>Planctomycetaceae</taxon>
        <taxon>Planctomicrobium</taxon>
    </lineage>
</organism>
<keyword evidence="7 9" id="KW-0067">ATP-binding</keyword>
<dbReference type="Pfam" id="PF08544">
    <property type="entry name" value="GHMP_kinases_C"/>
    <property type="match status" value="1"/>
</dbReference>
<feature type="domain" description="GHMP kinase C-terminal" evidence="11">
    <location>
        <begin position="246"/>
        <end position="320"/>
    </location>
</feature>
<reference evidence="13" key="1">
    <citation type="submission" date="2016-10" db="EMBL/GenBank/DDBJ databases">
        <authorList>
            <person name="Varghese N."/>
            <person name="Submissions S."/>
        </authorList>
    </citation>
    <scope>NUCLEOTIDE SEQUENCE [LARGE SCALE GENOMIC DNA]</scope>
    <source>
        <strain evidence="13">DSM 26348</strain>
    </source>
</reference>
<proteinExistence type="inferred from homology"/>
<name>A0A1I3EM28_9PLAN</name>
<dbReference type="Gene3D" id="3.30.70.890">
    <property type="entry name" value="GHMP kinase, C-terminal domain"/>
    <property type="match status" value="1"/>
</dbReference>
<dbReference type="Gene3D" id="3.30.230.10">
    <property type="match status" value="1"/>
</dbReference>
<gene>
    <name evidence="9" type="primary">ispE</name>
    <name evidence="12" type="ORF">SAMN05421753_104280</name>
</gene>
<dbReference type="STRING" id="1576369.SAMN05421753_104280"/>
<evidence type="ECO:0000259" key="10">
    <source>
        <dbReference type="Pfam" id="PF00288"/>
    </source>
</evidence>
<feature type="active site" evidence="9">
    <location>
        <position position="182"/>
    </location>
</feature>
<dbReference type="InterPro" id="IPR004424">
    <property type="entry name" value="IspE"/>
</dbReference>
<dbReference type="SUPFAM" id="SSF55060">
    <property type="entry name" value="GHMP Kinase, C-terminal domain"/>
    <property type="match status" value="1"/>
</dbReference>
<sequence length="332" mass="36013">MNRVGARGAGFTAFKLHRALDPRSNSDFQTKSFTLRLSRQGQTLSVLAPAKLNLSLTVLGRRPDGYHNLETVMLSVRLYDSLQFSQAESNSIELDCRNRCRPRLPLANDERNLVIRAARLLQAETGCTRGVKISLTKRIPMEAGLGGGSSDAAATLVALNQFWELGLSQAQLHSLAAQLGSDVNFFLDSAPAAFCTGRGEAIEPVPVAQPLHFMIVKPPFGLSTGKVFQQWWIDRSTSRIEQQAALRALARGDVRRVGQAIINDLQRPAQSLNGQLDEVLNELAKADVPGYGMTGSGSACFALCRDARQAAVLAGRWRQRGLGQVFAVSSGV</sequence>
<dbReference type="EMBL" id="FOQD01000004">
    <property type="protein sequence ID" value="SFH99913.1"/>
    <property type="molecule type" value="Genomic_DNA"/>
</dbReference>
<keyword evidence="5 9" id="KW-0547">Nucleotide-binding</keyword>
<keyword evidence="13" id="KW-1185">Reference proteome</keyword>
<evidence type="ECO:0000256" key="1">
    <source>
        <dbReference type="ARBA" id="ARBA00009684"/>
    </source>
</evidence>
<dbReference type="InterPro" id="IPR013750">
    <property type="entry name" value="GHMP_kinase_C_dom"/>
</dbReference>
<evidence type="ECO:0000256" key="5">
    <source>
        <dbReference type="ARBA" id="ARBA00022741"/>
    </source>
</evidence>
<keyword evidence="6 9" id="KW-0418">Kinase</keyword>
<accession>A0A1I3EM28</accession>
<dbReference type="NCBIfam" id="NF011202">
    <property type="entry name" value="PRK14608.1"/>
    <property type="match status" value="1"/>
</dbReference>
<evidence type="ECO:0000313" key="13">
    <source>
        <dbReference type="Proteomes" id="UP000199518"/>
    </source>
</evidence>
<dbReference type="PIRSF" id="PIRSF010376">
    <property type="entry name" value="IspE"/>
    <property type="match status" value="1"/>
</dbReference>
<dbReference type="NCBIfam" id="TIGR00154">
    <property type="entry name" value="ispE"/>
    <property type="match status" value="1"/>
</dbReference>
<dbReference type="PANTHER" id="PTHR43527:SF2">
    <property type="entry name" value="4-DIPHOSPHOCYTIDYL-2-C-METHYL-D-ERYTHRITOL KINASE, CHLOROPLASTIC"/>
    <property type="match status" value="1"/>
</dbReference>
<evidence type="ECO:0000256" key="6">
    <source>
        <dbReference type="ARBA" id="ARBA00022777"/>
    </source>
</evidence>
<dbReference type="GO" id="GO:0019288">
    <property type="term" value="P:isopentenyl diphosphate biosynthetic process, methylerythritol 4-phosphate pathway"/>
    <property type="evidence" value="ECO:0007669"/>
    <property type="project" value="UniProtKB-UniRule"/>
</dbReference>
<dbReference type="OrthoDB" id="9809438at2"/>
<dbReference type="InterPro" id="IPR036554">
    <property type="entry name" value="GHMP_kinase_C_sf"/>
</dbReference>
<dbReference type="SUPFAM" id="SSF54211">
    <property type="entry name" value="Ribosomal protein S5 domain 2-like"/>
    <property type="match status" value="1"/>
</dbReference>
<evidence type="ECO:0000256" key="4">
    <source>
        <dbReference type="ARBA" id="ARBA00022679"/>
    </source>
</evidence>
<keyword evidence="4 9" id="KW-0808">Transferase</keyword>
<dbReference type="GO" id="GO:0050515">
    <property type="term" value="F:4-(cytidine 5'-diphospho)-2-C-methyl-D-erythritol kinase activity"/>
    <property type="evidence" value="ECO:0007669"/>
    <property type="project" value="UniProtKB-UniRule"/>
</dbReference>
<evidence type="ECO:0000256" key="8">
    <source>
        <dbReference type="ARBA" id="ARBA00032554"/>
    </source>
</evidence>
<dbReference type="InterPro" id="IPR006204">
    <property type="entry name" value="GHMP_kinase_N_dom"/>
</dbReference>
<comment type="catalytic activity">
    <reaction evidence="9">
        <text>4-CDP-2-C-methyl-D-erythritol + ATP = 4-CDP-2-C-methyl-D-erythritol 2-phosphate + ADP + H(+)</text>
        <dbReference type="Rhea" id="RHEA:18437"/>
        <dbReference type="ChEBI" id="CHEBI:15378"/>
        <dbReference type="ChEBI" id="CHEBI:30616"/>
        <dbReference type="ChEBI" id="CHEBI:57823"/>
        <dbReference type="ChEBI" id="CHEBI:57919"/>
        <dbReference type="ChEBI" id="CHEBI:456216"/>
        <dbReference type="EC" id="2.7.1.148"/>
    </reaction>
</comment>
<comment type="pathway">
    <text evidence="9">Isoprenoid biosynthesis; isopentenyl diphosphate biosynthesis via DXP pathway; isopentenyl diphosphate from 1-deoxy-D-xylulose 5-phosphate: step 3/6.</text>
</comment>
<evidence type="ECO:0000256" key="7">
    <source>
        <dbReference type="ARBA" id="ARBA00022840"/>
    </source>
</evidence>
<dbReference type="GO" id="GO:0005524">
    <property type="term" value="F:ATP binding"/>
    <property type="evidence" value="ECO:0007669"/>
    <property type="project" value="UniProtKB-UniRule"/>
</dbReference>
<dbReference type="Proteomes" id="UP000199518">
    <property type="component" value="Unassembled WGS sequence"/>
</dbReference>
<keyword evidence="9" id="KW-0414">Isoprene biosynthesis</keyword>
<dbReference type="Pfam" id="PF00288">
    <property type="entry name" value="GHMP_kinases_N"/>
    <property type="match status" value="1"/>
</dbReference>
<dbReference type="InterPro" id="IPR014721">
    <property type="entry name" value="Ribsml_uS5_D2-typ_fold_subgr"/>
</dbReference>
<dbReference type="InterPro" id="IPR020568">
    <property type="entry name" value="Ribosomal_Su5_D2-typ_SF"/>
</dbReference>
<feature type="binding site" evidence="9">
    <location>
        <begin position="140"/>
        <end position="150"/>
    </location>
    <ligand>
        <name>ATP</name>
        <dbReference type="ChEBI" id="CHEBI:30616"/>
    </ligand>
</feature>
<dbReference type="GO" id="GO:0016114">
    <property type="term" value="P:terpenoid biosynthetic process"/>
    <property type="evidence" value="ECO:0007669"/>
    <property type="project" value="UniProtKB-UniRule"/>
</dbReference>
<feature type="active site" evidence="9">
    <location>
        <position position="51"/>
    </location>
</feature>
<protein>
    <recommendedName>
        <fullName evidence="3 9">4-diphosphocytidyl-2-C-methyl-D-erythritol kinase</fullName>
        <shortName evidence="9">CMK</shortName>
        <ecNumber evidence="2 9">2.7.1.148</ecNumber>
    </recommendedName>
    <alternativeName>
        <fullName evidence="8 9">4-(cytidine-5'-diphospho)-2-C-methyl-D-erythritol kinase</fullName>
    </alternativeName>
</protein>
<evidence type="ECO:0000256" key="3">
    <source>
        <dbReference type="ARBA" id="ARBA00017473"/>
    </source>
</evidence>
<dbReference type="AlphaFoldDB" id="A0A1I3EM28"/>
<evidence type="ECO:0000256" key="9">
    <source>
        <dbReference type="HAMAP-Rule" id="MF_00061"/>
    </source>
</evidence>